<keyword evidence="1" id="KW-1133">Transmembrane helix</keyword>
<keyword evidence="1" id="KW-0812">Transmembrane</keyword>
<keyword evidence="3" id="KW-1185">Reference proteome</keyword>
<feature type="transmembrane region" description="Helical" evidence="1">
    <location>
        <begin position="58"/>
        <end position="79"/>
    </location>
</feature>
<organism evidence="2 3">
    <name type="scientific">Plantactinospora siamensis</name>
    <dbReference type="NCBI Taxonomy" id="555372"/>
    <lineage>
        <taxon>Bacteria</taxon>
        <taxon>Bacillati</taxon>
        <taxon>Actinomycetota</taxon>
        <taxon>Actinomycetes</taxon>
        <taxon>Micromonosporales</taxon>
        <taxon>Micromonosporaceae</taxon>
        <taxon>Plantactinospora</taxon>
    </lineage>
</organism>
<protein>
    <recommendedName>
        <fullName evidence="4">Histidine kinase</fullName>
    </recommendedName>
</protein>
<accession>A0ABV6NXX6</accession>
<feature type="transmembrane region" description="Helical" evidence="1">
    <location>
        <begin position="29"/>
        <end position="52"/>
    </location>
</feature>
<proteinExistence type="predicted"/>
<dbReference type="RefSeq" id="WP_377339603.1">
    <property type="nucleotide sequence ID" value="NZ_JBHLUE010000011.1"/>
</dbReference>
<dbReference type="EMBL" id="JBHLUE010000011">
    <property type="protein sequence ID" value="MFC0565640.1"/>
    <property type="molecule type" value="Genomic_DNA"/>
</dbReference>
<sequence length="381" mass="40170">MTAAGRAPARTSQQAAAAVAAMADRATRIAAVVIAFGWHLAINLPALLGSWSSYRAPWVQGAAWLAFVVVGLVAGYALLRDVPLPAWPLLAALLGADAVSFAFVPGGLLFLPANWAWGTLGWFAALVLWRRRIGGLVAVLAAGAGIALAALLARTDPRAADLSRFGMYVYGTVALPVILVVGAQTLRRLAADTAGTAAARTTLDAERAAAARARRERRDRLAVVSRTAGALLAELTDGRADPTDPAVRRRCALAAARLRRLMAESDDVPDPLLHELRAGADITERRGVPVEFVVVGELPPVPVQARRHLADPLLATLATAREWARLTVVGQPDEVVVSVTAGPAPEPPAGTPASGSAGYGVEWFSEHDEEMVWTQTRWRAG</sequence>
<name>A0ABV6NXX6_9ACTN</name>
<reference evidence="2 3" key="1">
    <citation type="submission" date="2024-09" db="EMBL/GenBank/DDBJ databases">
        <authorList>
            <person name="Sun Q."/>
            <person name="Mori K."/>
        </authorList>
    </citation>
    <scope>NUCLEOTIDE SEQUENCE [LARGE SCALE GENOMIC DNA]</scope>
    <source>
        <strain evidence="2 3">TBRC 2205</strain>
    </source>
</reference>
<keyword evidence="1" id="KW-0472">Membrane</keyword>
<comment type="caution">
    <text evidence="2">The sequence shown here is derived from an EMBL/GenBank/DDBJ whole genome shotgun (WGS) entry which is preliminary data.</text>
</comment>
<feature type="transmembrane region" description="Helical" evidence="1">
    <location>
        <begin position="165"/>
        <end position="183"/>
    </location>
</feature>
<gene>
    <name evidence="2" type="ORF">ACFFHU_16040</name>
</gene>
<evidence type="ECO:0000313" key="2">
    <source>
        <dbReference type="EMBL" id="MFC0565640.1"/>
    </source>
</evidence>
<evidence type="ECO:0008006" key="4">
    <source>
        <dbReference type="Google" id="ProtNLM"/>
    </source>
</evidence>
<feature type="transmembrane region" description="Helical" evidence="1">
    <location>
        <begin position="86"/>
        <end position="104"/>
    </location>
</feature>
<evidence type="ECO:0000256" key="1">
    <source>
        <dbReference type="SAM" id="Phobius"/>
    </source>
</evidence>
<feature type="transmembrane region" description="Helical" evidence="1">
    <location>
        <begin position="136"/>
        <end position="153"/>
    </location>
</feature>
<dbReference type="Proteomes" id="UP001589894">
    <property type="component" value="Unassembled WGS sequence"/>
</dbReference>
<evidence type="ECO:0000313" key="3">
    <source>
        <dbReference type="Proteomes" id="UP001589894"/>
    </source>
</evidence>